<keyword evidence="7" id="KW-1133">Transmembrane helix</keyword>
<evidence type="ECO:0008006" key="14">
    <source>
        <dbReference type="Google" id="ProtNLM"/>
    </source>
</evidence>
<keyword evidence="6" id="KW-0999">Mitochondrion inner membrane</keyword>
<dbReference type="InterPro" id="IPR018108">
    <property type="entry name" value="MCP_transmembrane"/>
</dbReference>
<evidence type="ECO:0000256" key="3">
    <source>
        <dbReference type="ARBA" id="ARBA00022448"/>
    </source>
</evidence>
<evidence type="ECO:0000256" key="4">
    <source>
        <dbReference type="ARBA" id="ARBA00022692"/>
    </source>
</evidence>
<keyword evidence="3 11" id="KW-0813">Transport</keyword>
<keyword evidence="8" id="KW-0496">Mitochondrion</keyword>
<dbReference type="Gene3D" id="1.50.40.10">
    <property type="entry name" value="Mitochondrial carrier domain"/>
    <property type="match status" value="1"/>
</dbReference>
<evidence type="ECO:0000256" key="6">
    <source>
        <dbReference type="ARBA" id="ARBA00022792"/>
    </source>
</evidence>
<dbReference type="AlphaFoldDB" id="A0AAD4K846"/>
<dbReference type="SUPFAM" id="SSF103506">
    <property type="entry name" value="Mitochondrial carrier"/>
    <property type="match status" value="1"/>
</dbReference>
<sequence>MDEDASKDYPALRSSVQPATQSKNSNLGIVYINTWLSASFAELFTFPLDVTKTRLHLQGESAERARAKGTPMRGMWGIFLTMAREEGFRGVYGGLSAMIIRNLFFNGPRVVFYDFIRRRLIYVDNQGKEVLTVFRGFLSSCLAGCMAQAIANPLDIVKIRMQVEGGRRALGYPVRVTNVWQALEYSYCEGGIKSLWKGVGPSCLRAMLLTTGDVAVYDLSKRNIISAFGLEDGKLVQFLASVTSGLAASSLSTPTDVVKSRIMNQPVNELGQGMHYKNAFDCYYKLITQEGIMAMYKGFLPCWLRVGPYNIFFWIAFEQLLRLQGHHSF</sequence>
<evidence type="ECO:0000256" key="5">
    <source>
        <dbReference type="ARBA" id="ARBA00022737"/>
    </source>
</evidence>
<evidence type="ECO:0000256" key="11">
    <source>
        <dbReference type="RuleBase" id="RU000488"/>
    </source>
</evidence>
<dbReference type="PANTHER" id="PTHR45618">
    <property type="entry name" value="MITOCHONDRIAL DICARBOXYLATE CARRIER-RELATED"/>
    <property type="match status" value="1"/>
</dbReference>
<evidence type="ECO:0000256" key="7">
    <source>
        <dbReference type="ARBA" id="ARBA00022989"/>
    </source>
</evidence>
<comment type="caution">
    <text evidence="12">The sequence shown here is derived from an EMBL/GenBank/DDBJ whole genome shotgun (WGS) entry which is preliminary data.</text>
</comment>
<comment type="subcellular location">
    <subcellularLocation>
        <location evidence="1">Mitochondrion inner membrane</location>
        <topology evidence="1">Multi-pass membrane protein</topology>
    </subcellularLocation>
</comment>
<dbReference type="FunFam" id="1.50.40.10:FF:000062">
    <property type="entry name" value="mitochondrial uncoupling protein 3"/>
    <property type="match status" value="1"/>
</dbReference>
<keyword evidence="13" id="KW-1185">Reference proteome</keyword>
<name>A0AAD4K846_9MUSC</name>
<keyword evidence="5" id="KW-0677">Repeat</keyword>
<reference evidence="12" key="1">
    <citation type="journal article" date="2021" name="Mol. Ecol. Resour.">
        <title>Phylogenomic analyses of the genus Drosophila reveals genomic signals of climate adaptation.</title>
        <authorList>
            <person name="Li F."/>
            <person name="Rane R.V."/>
            <person name="Luria V."/>
            <person name="Xiong Z."/>
            <person name="Chen J."/>
            <person name="Li Z."/>
            <person name="Catullo R.A."/>
            <person name="Griffin P.C."/>
            <person name="Schiffer M."/>
            <person name="Pearce S."/>
            <person name="Lee S.F."/>
            <person name="McElroy K."/>
            <person name="Stocker A."/>
            <person name="Shirriffs J."/>
            <person name="Cockerell F."/>
            <person name="Coppin C."/>
            <person name="Sgro C.M."/>
            <person name="Karger A."/>
            <person name="Cain J.W."/>
            <person name="Weber J.A."/>
            <person name="Santpere G."/>
            <person name="Kirschner M.W."/>
            <person name="Hoffmann A.A."/>
            <person name="Oakeshott J.G."/>
            <person name="Zhang G."/>
        </authorList>
    </citation>
    <scope>NUCLEOTIDE SEQUENCE</scope>
    <source>
        <strain evidence="12">BGI-SZ-2011g</strain>
    </source>
</reference>
<dbReference type="EMBL" id="JAJJHW010001127">
    <property type="protein sequence ID" value="KAH8377799.1"/>
    <property type="molecule type" value="Genomic_DNA"/>
</dbReference>
<proteinExistence type="inferred from homology"/>
<feature type="repeat" description="Solcar" evidence="10">
    <location>
        <begin position="232"/>
        <end position="323"/>
    </location>
</feature>
<accession>A0AAD4K846</accession>
<comment type="similarity">
    <text evidence="2 11">Belongs to the mitochondrial carrier (TC 2.A.29) family.</text>
</comment>
<dbReference type="InterPro" id="IPR023395">
    <property type="entry name" value="MCP_dom_sf"/>
</dbReference>
<evidence type="ECO:0000256" key="10">
    <source>
        <dbReference type="PROSITE-ProRule" id="PRU00282"/>
    </source>
</evidence>
<evidence type="ECO:0000256" key="2">
    <source>
        <dbReference type="ARBA" id="ARBA00006375"/>
    </source>
</evidence>
<feature type="repeat" description="Solcar" evidence="10">
    <location>
        <begin position="131"/>
        <end position="223"/>
    </location>
</feature>
<keyword evidence="4 10" id="KW-0812">Transmembrane</keyword>
<organism evidence="12 13">
    <name type="scientific">Drosophila rubida</name>
    <dbReference type="NCBI Taxonomy" id="30044"/>
    <lineage>
        <taxon>Eukaryota</taxon>
        <taxon>Metazoa</taxon>
        <taxon>Ecdysozoa</taxon>
        <taxon>Arthropoda</taxon>
        <taxon>Hexapoda</taxon>
        <taxon>Insecta</taxon>
        <taxon>Pterygota</taxon>
        <taxon>Neoptera</taxon>
        <taxon>Endopterygota</taxon>
        <taxon>Diptera</taxon>
        <taxon>Brachycera</taxon>
        <taxon>Muscomorpha</taxon>
        <taxon>Ephydroidea</taxon>
        <taxon>Drosophilidae</taxon>
        <taxon>Drosophila</taxon>
    </lineage>
</organism>
<protein>
    <recommendedName>
        <fullName evidence="14">Mitochondrial uncoupling protein 4C</fullName>
    </recommendedName>
</protein>
<evidence type="ECO:0000256" key="9">
    <source>
        <dbReference type="ARBA" id="ARBA00023136"/>
    </source>
</evidence>
<evidence type="ECO:0000313" key="12">
    <source>
        <dbReference type="EMBL" id="KAH8377799.1"/>
    </source>
</evidence>
<dbReference type="InterPro" id="IPR050391">
    <property type="entry name" value="Mito_Metabolite_Transporter"/>
</dbReference>
<evidence type="ECO:0000256" key="8">
    <source>
        <dbReference type="ARBA" id="ARBA00023128"/>
    </source>
</evidence>
<dbReference type="GO" id="GO:0005743">
    <property type="term" value="C:mitochondrial inner membrane"/>
    <property type="evidence" value="ECO:0007669"/>
    <property type="project" value="UniProtKB-SubCell"/>
</dbReference>
<evidence type="ECO:0000256" key="1">
    <source>
        <dbReference type="ARBA" id="ARBA00004448"/>
    </source>
</evidence>
<dbReference type="Pfam" id="PF00153">
    <property type="entry name" value="Mito_carr"/>
    <property type="match status" value="3"/>
</dbReference>
<gene>
    <name evidence="12" type="ORF">KR093_007173</name>
</gene>
<dbReference type="Proteomes" id="UP001200034">
    <property type="component" value="Unassembled WGS sequence"/>
</dbReference>
<feature type="repeat" description="Solcar" evidence="10">
    <location>
        <begin position="25"/>
        <end position="119"/>
    </location>
</feature>
<evidence type="ECO:0000313" key="13">
    <source>
        <dbReference type="Proteomes" id="UP001200034"/>
    </source>
</evidence>
<keyword evidence="9 10" id="KW-0472">Membrane</keyword>
<dbReference type="PROSITE" id="PS50920">
    <property type="entry name" value="SOLCAR"/>
    <property type="match status" value="3"/>
</dbReference>